<sequence length="66" mass="7621">MAGINEDYRSPVPCWKEVAWQHHGVNVQDFLNTVFFVCGEALLWLQQVQEQVPFTPRTSAWPPSSF</sequence>
<protein>
    <submittedName>
        <fullName evidence="1">Uncharacterized protein</fullName>
    </submittedName>
</protein>
<reference evidence="1" key="2">
    <citation type="journal article" date="2015" name="Fish Shellfish Immunol.">
        <title>Early steps in the European eel (Anguilla anguilla)-Vibrio vulnificus interaction in the gills: Role of the RtxA13 toxin.</title>
        <authorList>
            <person name="Callol A."/>
            <person name="Pajuelo D."/>
            <person name="Ebbesson L."/>
            <person name="Teles M."/>
            <person name="MacKenzie S."/>
            <person name="Amaro C."/>
        </authorList>
    </citation>
    <scope>NUCLEOTIDE SEQUENCE</scope>
</reference>
<accession>A0A0E9QQL1</accession>
<organism evidence="1">
    <name type="scientific">Anguilla anguilla</name>
    <name type="common">European freshwater eel</name>
    <name type="synonym">Muraena anguilla</name>
    <dbReference type="NCBI Taxonomy" id="7936"/>
    <lineage>
        <taxon>Eukaryota</taxon>
        <taxon>Metazoa</taxon>
        <taxon>Chordata</taxon>
        <taxon>Craniata</taxon>
        <taxon>Vertebrata</taxon>
        <taxon>Euteleostomi</taxon>
        <taxon>Actinopterygii</taxon>
        <taxon>Neopterygii</taxon>
        <taxon>Teleostei</taxon>
        <taxon>Anguilliformes</taxon>
        <taxon>Anguillidae</taxon>
        <taxon>Anguilla</taxon>
    </lineage>
</organism>
<name>A0A0E9QQL1_ANGAN</name>
<dbReference type="EMBL" id="GBXM01089448">
    <property type="protein sequence ID" value="JAH19129.1"/>
    <property type="molecule type" value="Transcribed_RNA"/>
</dbReference>
<dbReference type="AlphaFoldDB" id="A0A0E9QQL1"/>
<reference evidence="1" key="1">
    <citation type="submission" date="2014-11" db="EMBL/GenBank/DDBJ databases">
        <authorList>
            <person name="Amaro Gonzalez C."/>
        </authorList>
    </citation>
    <scope>NUCLEOTIDE SEQUENCE</scope>
</reference>
<evidence type="ECO:0000313" key="1">
    <source>
        <dbReference type="EMBL" id="JAH19129.1"/>
    </source>
</evidence>
<proteinExistence type="predicted"/>